<sequence>MYNVWHIIVFTYIVLKQTTNPCTRRTHLPTAIKAQMRKSKIPSNDCFFDIHGIVCTFIGFPEHQTINQYHYLHILADEFREKIRKKLPELEGQVMGSPPRQYAGSFHIICQEVSSQV</sequence>
<gene>
    <name evidence="1" type="ORF">TNCV_3697901</name>
</gene>
<dbReference type="EMBL" id="BMAU01021292">
    <property type="protein sequence ID" value="GFY09828.1"/>
    <property type="molecule type" value="Genomic_DNA"/>
</dbReference>
<evidence type="ECO:0000313" key="2">
    <source>
        <dbReference type="Proteomes" id="UP000887159"/>
    </source>
</evidence>
<accession>A0A8X6SMW5</accession>
<dbReference type="Proteomes" id="UP000887159">
    <property type="component" value="Unassembled WGS sequence"/>
</dbReference>
<name>A0A8X6SMW5_TRICX</name>
<evidence type="ECO:0000313" key="1">
    <source>
        <dbReference type="EMBL" id="GFY09828.1"/>
    </source>
</evidence>
<organism evidence="1 2">
    <name type="scientific">Trichonephila clavipes</name>
    <name type="common">Golden silk orbweaver</name>
    <name type="synonym">Nephila clavipes</name>
    <dbReference type="NCBI Taxonomy" id="2585209"/>
    <lineage>
        <taxon>Eukaryota</taxon>
        <taxon>Metazoa</taxon>
        <taxon>Ecdysozoa</taxon>
        <taxon>Arthropoda</taxon>
        <taxon>Chelicerata</taxon>
        <taxon>Arachnida</taxon>
        <taxon>Araneae</taxon>
        <taxon>Araneomorphae</taxon>
        <taxon>Entelegynae</taxon>
        <taxon>Araneoidea</taxon>
        <taxon>Nephilidae</taxon>
        <taxon>Trichonephila</taxon>
    </lineage>
</organism>
<reference evidence="1" key="1">
    <citation type="submission" date="2020-08" db="EMBL/GenBank/DDBJ databases">
        <title>Multicomponent nature underlies the extraordinary mechanical properties of spider dragline silk.</title>
        <authorList>
            <person name="Kono N."/>
            <person name="Nakamura H."/>
            <person name="Mori M."/>
            <person name="Yoshida Y."/>
            <person name="Ohtoshi R."/>
            <person name="Malay A.D."/>
            <person name="Moran D.A.P."/>
            <person name="Tomita M."/>
            <person name="Numata K."/>
            <person name="Arakawa K."/>
        </authorList>
    </citation>
    <scope>NUCLEOTIDE SEQUENCE</scope>
</reference>
<comment type="caution">
    <text evidence="1">The sequence shown here is derived from an EMBL/GenBank/DDBJ whole genome shotgun (WGS) entry which is preliminary data.</text>
</comment>
<keyword evidence="2" id="KW-1185">Reference proteome</keyword>
<dbReference type="AlphaFoldDB" id="A0A8X6SMW5"/>
<protein>
    <submittedName>
        <fullName evidence="1">Uncharacterized protein</fullName>
    </submittedName>
</protein>
<proteinExistence type="predicted"/>